<evidence type="ECO:0000256" key="2">
    <source>
        <dbReference type="ARBA" id="ARBA00023015"/>
    </source>
</evidence>
<gene>
    <name evidence="6" type="ORF">Q9315_24125</name>
</gene>
<evidence type="ECO:0000256" key="1">
    <source>
        <dbReference type="ARBA" id="ARBA00009437"/>
    </source>
</evidence>
<dbReference type="Pfam" id="PF03466">
    <property type="entry name" value="LysR_substrate"/>
    <property type="match status" value="1"/>
</dbReference>
<dbReference type="InterPro" id="IPR036390">
    <property type="entry name" value="WH_DNA-bd_sf"/>
</dbReference>
<dbReference type="PROSITE" id="PS50931">
    <property type="entry name" value="HTH_LYSR"/>
    <property type="match status" value="1"/>
</dbReference>
<protein>
    <submittedName>
        <fullName evidence="6">LysR family transcriptional regulator</fullName>
    </submittedName>
</protein>
<dbReference type="Gene3D" id="3.40.190.290">
    <property type="match status" value="1"/>
</dbReference>
<comment type="similarity">
    <text evidence="1">Belongs to the LysR transcriptional regulatory family.</text>
</comment>
<dbReference type="InterPro" id="IPR036388">
    <property type="entry name" value="WH-like_DNA-bd_sf"/>
</dbReference>
<keyword evidence="3" id="KW-0238">DNA-binding</keyword>
<dbReference type="PANTHER" id="PTHR30537:SF1">
    <property type="entry name" value="HTH-TYPE TRANSCRIPTIONAL REGULATOR PGRR"/>
    <property type="match status" value="1"/>
</dbReference>
<evidence type="ECO:0000256" key="3">
    <source>
        <dbReference type="ARBA" id="ARBA00023125"/>
    </source>
</evidence>
<dbReference type="RefSeq" id="WP_306161707.1">
    <property type="nucleotide sequence ID" value="NZ_CP132315.1"/>
</dbReference>
<proteinExistence type="inferred from homology"/>
<dbReference type="SUPFAM" id="SSF53850">
    <property type="entry name" value="Periplasmic binding protein-like II"/>
    <property type="match status" value="1"/>
</dbReference>
<dbReference type="InterPro" id="IPR000847">
    <property type="entry name" value="LysR_HTH_N"/>
</dbReference>
<sequence>MTKATRNDEIIRTVSSLPPGELAAFLAVAEHGGFRAASRTLGQTASALSHAVAGLERRLNVKLFHRSTRNVSLTEPGRRLAERLMPAIGEIGLAVEELHEHAASPSGLVRINCDANAAEQVLMPLLTRFMKLEPGIRFEIRSEGRLVDIAEEGFDCGVRAAELVPDNMVAIPIGPDQQHIVVASPTYLEGAPSVEKPSDLTLHHCVQLRMAGGSIYRWEFERRGEHLVVATSGNLVVDQSRLLLSAALDGCGLAYVTRWMAADAIADGRLRQVLAEWTPPYPGLRLYYPRHRHIGTGMRAFLDFLRNTPPALGS</sequence>
<keyword evidence="2" id="KW-0805">Transcription regulation</keyword>
<dbReference type="EMBL" id="CP132315">
    <property type="protein sequence ID" value="WLS05243.1"/>
    <property type="molecule type" value="Genomic_DNA"/>
</dbReference>
<dbReference type="PANTHER" id="PTHR30537">
    <property type="entry name" value="HTH-TYPE TRANSCRIPTIONAL REGULATOR"/>
    <property type="match status" value="1"/>
</dbReference>
<accession>A0ABY9K9L4</accession>
<evidence type="ECO:0000313" key="7">
    <source>
        <dbReference type="Proteomes" id="UP001225788"/>
    </source>
</evidence>
<evidence type="ECO:0000259" key="5">
    <source>
        <dbReference type="PROSITE" id="PS50931"/>
    </source>
</evidence>
<evidence type="ECO:0000256" key="4">
    <source>
        <dbReference type="ARBA" id="ARBA00023163"/>
    </source>
</evidence>
<dbReference type="SUPFAM" id="SSF46785">
    <property type="entry name" value="Winged helix' DNA-binding domain"/>
    <property type="match status" value="1"/>
</dbReference>
<geneLocation type="plasmid" evidence="6 7">
    <name>unnamed1</name>
</geneLocation>
<organism evidence="6 7">
    <name type="scientific">Shinella oryzae</name>
    <dbReference type="NCBI Taxonomy" id="2871820"/>
    <lineage>
        <taxon>Bacteria</taxon>
        <taxon>Pseudomonadati</taxon>
        <taxon>Pseudomonadota</taxon>
        <taxon>Alphaproteobacteria</taxon>
        <taxon>Hyphomicrobiales</taxon>
        <taxon>Rhizobiaceae</taxon>
        <taxon>Shinella</taxon>
    </lineage>
</organism>
<feature type="domain" description="HTH lysR-type" evidence="5">
    <location>
        <begin position="17"/>
        <end position="74"/>
    </location>
</feature>
<dbReference type="InterPro" id="IPR005119">
    <property type="entry name" value="LysR_subst-bd"/>
</dbReference>
<keyword evidence="6" id="KW-0614">Plasmid</keyword>
<dbReference type="Gene3D" id="1.10.10.10">
    <property type="entry name" value="Winged helix-like DNA-binding domain superfamily/Winged helix DNA-binding domain"/>
    <property type="match status" value="1"/>
</dbReference>
<dbReference type="Pfam" id="PF00126">
    <property type="entry name" value="HTH_1"/>
    <property type="match status" value="1"/>
</dbReference>
<evidence type="ECO:0000313" key="6">
    <source>
        <dbReference type="EMBL" id="WLS05243.1"/>
    </source>
</evidence>
<keyword evidence="7" id="KW-1185">Reference proteome</keyword>
<dbReference type="InterPro" id="IPR058163">
    <property type="entry name" value="LysR-type_TF_proteobact-type"/>
</dbReference>
<reference evidence="6 7" key="1">
    <citation type="submission" date="2023-08" db="EMBL/GenBank/DDBJ databases">
        <title>Pathogen: clinical or host-associated sample.</title>
        <authorList>
            <person name="Hergert J."/>
            <person name="Casey R."/>
            <person name="Wagner J."/>
            <person name="Young E.L."/>
            <person name="Oakeson K.F."/>
        </authorList>
    </citation>
    <scope>NUCLEOTIDE SEQUENCE [LARGE SCALE GENOMIC DNA]</scope>
    <source>
        <strain evidence="6 7">UPHL-collab-2</strain>
        <plasmid evidence="6 7">unnamed1</plasmid>
    </source>
</reference>
<dbReference type="Proteomes" id="UP001225788">
    <property type="component" value="Plasmid unnamed1"/>
</dbReference>
<keyword evidence="4" id="KW-0804">Transcription</keyword>
<name>A0ABY9K9L4_9HYPH</name>